<dbReference type="AlphaFoldDB" id="A0A1G2DUR8"/>
<evidence type="ECO:0000256" key="1">
    <source>
        <dbReference type="SAM" id="Phobius"/>
    </source>
</evidence>
<evidence type="ECO:0000313" key="3">
    <source>
        <dbReference type="Proteomes" id="UP000178106"/>
    </source>
</evidence>
<dbReference type="Proteomes" id="UP000178106">
    <property type="component" value="Unassembled WGS sequence"/>
</dbReference>
<keyword evidence="1" id="KW-0812">Transmembrane</keyword>
<keyword evidence="1" id="KW-0472">Membrane</keyword>
<protein>
    <submittedName>
        <fullName evidence="2">Uncharacterized protein</fullName>
    </submittedName>
</protein>
<gene>
    <name evidence="2" type="ORF">A2494_04210</name>
</gene>
<proteinExistence type="predicted"/>
<accession>A0A1G2DUR8</accession>
<name>A0A1G2DUR8_9BACT</name>
<dbReference type="EMBL" id="MHLU01000137">
    <property type="protein sequence ID" value="OGZ17395.1"/>
    <property type="molecule type" value="Genomic_DNA"/>
</dbReference>
<evidence type="ECO:0000313" key="2">
    <source>
        <dbReference type="EMBL" id="OGZ17395.1"/>
    </source>
</evidence>
<comment type="caution">
    <text evidence="2">The sequence shown here is derived from an EMBL/GenBank/DDBJ whole genome shotgun (WGS) entry which is preliminary data.</text>
</comment>
<organism evidence="2 3">
    <name type="scientific">Candidatus Lloydbacteria bacterium RIFOXYC12_FULL_46_25</name>
    <dbReference type="NCBI Taxonomy" id="1798670"/>
    <lineage>
        <taxon>Bacteria</taxon>
        <taxon>Candidatus Lloydiibacteriota</taxon>
    </lineage>
</organism>
<keyword evidence="1" id="KW-1133">Transmembrane helix</keyword>
<feature type="transmembrane region" description="Helical" evidence="1">
    <location>
        <begin position="7"/>
        <end position="25"/>
    </location>
</feature>
<sequence length="179" mass="19448">MTKQTQRLYLMLVVGILIGVSLVMVTRTSAPEITTSSTLSGATSTDDILLRSEALKQEVITSALPPLAQIPNNLRVGLMVEDQSAGRTVTINSLDVVGSQWIAIYDDKDGRPGWILGAARVREGEKTSVVELLRPEGTISGHAYYAAILNDDGDDEFNRLTDLPPLSPEKIVIVKFKVQ</sequence>
<reference evidence="2 3" key="1">
    <citation type="journal article" date="2016" name="Nat. Commun.">
        <title>Thousands of microbial genomes shed light on interconnected biogeochemical processes in an aquifer system.</title>
        <authorList>
            <person name="Anantharaman K."/>
            <person name="Brown C.T."/>
            <person name="Hug L.A."/>
            <person name="Sharon I."/>
            <person name="Castelle C.J."/>
            <person name="Probst A.J."/>
            <person name="Thomas B.C."/>
            <person name="Singh A."/>
            <person name="Wilkins M.J."/>
            <person name="Karaoz U."/>
            <person name="Brodie E.L."/>
            <person name="Williams K.H."/>
            <person name="Hubbard S.S."/>
            <person name="Banfield J.F."/>
        </authorList>
    </citation>
    <scope>NUCLEOTIDE SEQUENCE [LARGE SCALE GENOMIC DNA]</scope>
</reference>